<gene>
    <name evidence="1" type="ORF">CKO42_17220</name>
</gene>
<comment type="caution">
    <text evidence="1">The sequence shown here is derived from an EMBL/GenBank/DDBJ whole genome shotgun (WGS) entry which is preliminary data.</text>
</comment>
<dbReference type="Proteomes" id="UP001138768">
    <property type="component" value="Unassembled WGS sequence"/>
</dbReference>
<evidence type="ECO:0000313" key="2">
    <source>
        <dbReference type="Proteomes" id="UP001138768"/>
    </source>
</evidence>
<organism evidence="1 2">
    <name type="scientific">Lamprobacter modestohalophilus</name>
    <dbReference type="NCBI Taxonomy" id="1064514"/>
    <lineage>
        <taxon>Bacteria</taxon>
        <taxon>Pseudomonadati</taxon>
        <taxon>Pseudomonadota</taxon>
        <taxon>Gammaproteobacteria</taxon>
        <taxon>Chromatiales</taxon>
        <taxon>Chromatiaceae</taxon>
        <taxon>Lamprobacter</taxon>
    </lineage>
</organism>
<dbReference type="NCBIfam" id="TIGR03984">
    <property type="entry name" value="CRISPR-associated protein Csx19"/>
    <property type="match status" value="1"/>
</dbReference>
<keyword evidence="2" id="KW-1185">Reference proteome</keyword>
<proteinExistence type="predicted"/>
<evidence type="ECO:0000313" key="1">
    <source>
        <dbReference type="EMBL" id="MBK1620150.1"/>
    </source>
</evidence>
<dbReference type="RefSeq" id="WP_200246691.1">
    <property type="nucleotide sequence ID" value="NZ_NRRY01000033.1"/>
</dbReference>
<sequence length="202" mass="22763">MSQRTLHHCPALAQLIVDDPPSEDDSLRAYLEAQAETYQLHWLLAHLDDGVLWGRFDEGRLITSHEAAEGHERARSCSPPLRALTLQQARLFAPHAEVLVWRDDTNSLKARLMRDTKEGETPIWQEGFDESQLLWGDYAHPLVQGFSLLEQGQQGLLHTPPLALSGEIDPPRLRVRHYLNSSGFARIDTSRLCELSAGGERS</sequence>
<protein>
    <submittedName>
        <fullName evidence="1">TIGR03984 family CRISPR-associated protein</fullName>
    </submittedName>
</protein>
<name>A0A9X0WBK7_9GAMM</name>
<dbReference type="EMBL" id="NRRY01000033">
    <property type="protein sequence ID" value="MBK1620150.1"/>
    <property type="molecule type" value="Genomic_DNA"/>
</dbReference>
<dbReference type="AlphaFoldDB" id="A0A9X0WBK7"/>
<dbReference type="InterPro" id="IPR023815">
    <property type="entry name" value="CRISPR-assoc_Csx19"/>
</dbReference>
<reference evidence="1 2" key="1">
    <citation type="journal article" date="2020" name="Microorganisms">
        <title>Osmotic Adaptation and Compatible Solute Biosynthesis of Phototrophic Bacteria as Revealed from Genome Analyses.</title>
        <authorList>
            <person name="Imhoff J.F."/>
            <person name="Rahn T."/>
            <person name="Kunzel S."/>
            <person name="Keller A."/>
            <person name="Neulinger S.C."/>
        </authorList>
    </citation>
    <scope>NUCLEOTIDE SEQUENCE [LARGE SCALE GENOMIC DNA]</scope>
    <source>
        <strain evidence="1 2">DSM 25653</strain>
    </source>
</reference>
<accession>A0A9X0WBK7</accession>